<dbReference type="InterPro" id="IPR011197">
    <property type="entry name" value="UCP012318"/>
</dbReference>
<sequence length="257" mass="27719">MLGVLHTADADGKARAAAAAAKAWAAGRLEAEYRPGSMPSRPARPARPELLSPAAMPRRTFKGERGRFALLHSLAHIELNAIDLAFDLVGRFGHDMPRAFTDDWLKVGGEEAKHFLALQGRLAAMGGAYGDLPAHDGLWEAAEKTAHDLTARLAVVPMVLEARGLDVTPKTVERLRGAGDTESAQVLEMIYEEEKGHVRAGTVWFTRLAATKGAEPAALFHDMVRTYFKGALKPPFNADARHYAGLDAAFYEPLAGG</sequence>
<comment type="caution">
    <text evidence="2">The sequence shown here is derived from an EMBL/GenBank/DDBJ whole genome shotgun (WGS) entry which is preliminary data.</text>
</comment>
<gene>
    <name evidence="2" type="ORF">M2A_1120</name>
</gene>
<dbReference type="PANTHER" id="PTHR42782">
    <property type="entry name" value="SI:CH73-314G15.3"/>
    <property type="match status" value="1"/>
</dbReference>
<keyword evidence="3" id="KW-1185">Reference proteome</keyword>
<proteinExistence type="predicted"/>
<protein>
    <submittedName>
        <fullName evidence="2">Conserved protein</fullName>
    </submittedName>
</protein>
<accession>A0A081B9A3</accession>
<dbReference type="Proteomes" id="UP000028702">
    <property type="component" value="Unassembled WGS sequence"/>
</dbReference>
<dbReference type="InterPro" id="IPR009078">
    <property type="entry name" value="Ferritin-like_SF"/>
</dbReference>
<reference evidence="2 3" key="1">
    <citation type="submission" date="2014-07" db="EMBL/GenBank/DDBJ databases">
        <title>Tepidicaulis marinum gen. nov., sp. nov., a novel marine bacterium denitrifying nitrate to nitrous oxide strictly under microaerobic conditions.</title>
        <authorList>
            <person name="Takeuchi M."/>
            <person name="Yamagishi T."/>
            <person name="Kamagata Y."/>
            <person name="Oshima K."/>
            <person name="Hattori M."/>
            <person name="Katayama T."/>
            <person name="Hanada S."/>
            <person name="Tamaki H."/>
            <person name="Marumo K."/>
            <person name="Maeda H."/>
            <person name="Nedachi M."/>
            <person name="Iwasaki W."/>
            <person name="Suwa Y."/>
            <person name="Sakata S."/>
        </authorList>
    </citation>
    <scope>NUCLEOTIDE SEQUENCE [LARGE SCALE GENOMIC DNA]</scope>
    <source>
        <strain evidence="2 3">MA2</strain>
    </source>
</reference>
<name>A0A081B9A3_9HYPH</name>
<dbReference type="CDD" id="cd00657">
    <property type="entry name" value="Ferritin_like"/>
    <property type="match status" value="1"/>
</dbReference>
<dbReference type="EMBL" id="BBIO01000004">
    <property type="protein sequence ID" value="GAK44621.1"/>
    <property type="molecule type" value="Genomic_DNA"/>
</dbReference>
<dbReference type="PIRSF" id="PIRSF012318">
    <property type="entry name" value="UCP012318"/>
    <property type="match status" value="1"/>
</dbReference>
<dbReference type="SUPFAM" id="SSF47240">
    <property type="entry name" value="Ferritin-like"/>
    <property type="match status" value="1"/>
</dbReference>
<feature type="compositionally biased region" description="Low complexity" evidence="1">
    <location>
        <begin position="34"/>
        <end position="55"/>
    </location>
</feature>
<dbReference type="eggNOG" id="COG2833">
    <property type="taxonomic scope" value="Bacteria"/>
</dbReference>
<dbReference type="STRING" id="1333998.M2A_1120"/>
<feature type="region of interest" description="Disordered" evidence="1">
    <location>
        <begin position="34"/>
        <end position="56"/>
    </location>
</feature>
<dbReference type="AlphaFoldDB" id="A0A081B9A3"/>
<evidence type="ECO:0000256" key="1">
    <source>
        <dbReference type="SAM" id="MobiDB-lite"/>
    </source>
</evidence>
<evidence type="ECO:0000313" key="3">
    <source>
        <dbReference type="Proteomes" id="UP000028702"/>
    </source>
</evidence>
<organism evidence="2 3">
    <name type="scientific">Tepidicaulis marinus</name>
    <dbReference type="NCBI Taxonomy" id="1333998"/>
    <lineage>
        <taxon>Bacteria</taxon>
        <taxon>Pseudomonadati</taxon>
        <taxon>Pseudomonadota</taxon>
        <taxon>Alphaproteobacteria</taxon>
        <taxon>Hyphomicrobiales</taxon>
        <taxon>Parvibaculaceae</taxon>
        <taxon>Tepidicaulis</taxon>
    </lineage>
</organism>
<evidence type="ECO:0000313" key="2">
    <source>
        <dbReference type="EMBL" id="GAK44621.1"/>
    </source>
</evidence>
<dbReference type="PANTHER" id="PTHR42782:SF4">
    <property type="entry name" value="DUF455 DOMAIN-CONTAINING PROTEIN"/>
    <property type="match status" value="1"/>
</dbReference>
<dbReference type="InterPro" id="IPR007402">
    <property type="entry name" value="DUF455"/>
</dbReference>
<dbReference type="Pfam" id="PF04305">
    <property type="entry name" value="DUF455"/>
    <property type="match status" value="1"/>
</dbReference>